<organism evidence="1 2">
    <name type="scientific">Aerolutibacter ruishenii</name>
    <dbReference type="NCBI Taxonomy" id="686800"/>
    <lineage>
        <taxon>Bacteria</taxon>
        <taxon>Pseudomonadati</taxon>
        <taxon>Pseudomonadota</taxon>
        <taxon>Gammaproteobacteria</taxon>
        <taxon>Lysobacterales</taxon>
        <taxon>Lysobacteraceae</taxon>
        <taxon>Aerolutibacter</taxon>
    </lineage>
</organism>
<dbReference type="RefSeq" id="WP_144814414.1">
    <property type="nucleotide sequence ID" value="NZ_VLKP01000006.1"/>
</dbReference>
<evidence type="ECO:0000313" key="2">
    <source>
        <dbReference type="Proteomes" id="UP000316471"/>
    </source>
</evidence>
<accession>A0A562LSH9</accession>
<reference evidence="1 2" key="1">
    <citation type="journal article" date="2015" name="Stand. Genomic Sci.">
        <title>Genomic Encyclopedia of Bacterial and Archaeal Type Strains, Phase III: the genomes of soil and plant-associated and newly described type strains.</title>
        <authorList>
            <person name="Whitman W.B."/>
            <person name="Woyke T."/>
            <person name="Klenk H.P."/>
            <person name="Zhou Y."/>
            <person name="Lilburn T.G."/>
            <person name="Beck B.J."/>
            <person name="De Vos P."/>
            <person name="Vandamme P."/>
            <person name="Eisen J.A."/>
            <person name="Garrity G."/>
            <person name="Hugenholtz P."/>
            <person name="Kyrpides N.C."/>
        </authorList>
    </citation>
    <scope>NUCLEOTIDE SEQUENCE [LARGE SCALE GENOMIC DNA]</scope>
    <source>
        <strain evidence="1 2">CGMCC 1.10136</strain>
    </source>
</reference>
<evidence type="ECO:0008006" key="3">
    <source>
        <dbReference type="Google" id="ProtNLM"/>
    </source>
</evidence>
<proteinExistence type="predicted"/>
<dbReference type="EMBL" id="VLKP01000006">
    <property type="protein sequence ID" value="TWI10595.1"/>
    <property type="molecule type" value="Genomic_DNA"/>
</dbReference>
<keyword evidence="2" id="KW-1185">Reference proteome</keyword>
<comment type="caution">
    <text evidence="1">The sequence shown here is derived from an EMBL/GenBank/DDBJ whole genome shotgun (WGS) entry which is preliminary data.</text>
</comment>
<protein>
    <recommendedName>
        <fullName evidence="3">DUF1232 domain-containing protein</fullName>
    </recommendedName>
</protein>
<evidence type="ECO:0000313" key="1">
    <source>
        <dbReference type="EMBL" id="TWI10595.1"/>
    </source>
</evidence>
<dbReference type="Proteomes" id="UP000316471">
    <property type="component" value="Unassembled WGS sequence"/>
</dbReference>
<dbReference type="AlphaFoldDB" id="A0A562LSH9"/>
<sequence>MRLSAPTPTPDPLPYDTWTGASNDLRAKLQLSPTAIAGFDALLHELHPDAARVEPDRLYRLVNWLLTLPDETARDVLERRLQRIDELRMMLLDPDWDAHPALSARLRKLLDYIDRDDDLIADHEPLLGLLDDVLLIELAWPAFADEAEEYLDFSAYRAEEHPTGSGDDQRAAWIRDRLAEIALWRHKLRVNESHYVHRGHPEDPFKVV</sequence>
<name>A0A562LSH9_9GAMM</name>
<gene>
    <name evidence="1" type="ORF">IP93_01685</name>
</gene>
<dbReference type="OrthoDB" id="6023226at2"/>